<name>A0AAJ0MAB7_9PEZI</name>
<comment type="caution">
    <text evidence="2">The sequence shown here is derived from an EMBL/GenBank/DDBJ whole genome shotgun (WGS) entry which is preliminary data.</text>
</comment>
<reference evidence="2" key="2">
    <citation type="submission" date="2023-06" db="EMBL/GenBank/DDBJ databases">
        <authorList>
            <consortium name="Lawrence Berkeley National Laboratory"/>
            <person name="Haridas S."/>
            <person name="Hensen N."/>
            <person name="Bonometti L."/>
            <person name="Westerberg I."/>
            <person name="Brannstrom I.O."/>
            <person name="Guillou S."/>
            <person name="Cros-Aarteil S."/>
            <person name="Calhoun S."/>
            <person name="Kuo A."/>
            <person name="Mondo S."/>
            <person name="Pangilinan J."/>
            <person name="Riley R."/>
            <person name="Labutti K."/>
            <person name="Andreopoulos B."/>
            <person name="Lipzen A."/>
            <person name="Chen C."/>
            <person name="Yanf M."/>
            <person name="Daum C."/>
            <person name="Ng V."/>
            <person name="Clum A."/>
            <person name="Steindorff A."/>
            <person name="Ohm R."/>
            <person name="Martin F."/>
            <person name="Silar P."/>
            <person name="Natvig D."/>
            <person name="Lalanne C."/>
            <person name="Gautier V."/>
            <person name="Ament-Velasquez S.L."/>
            <person name="Kruys A."/>
            <person name="Hutchinson M.I."/>
            <person name="Powell A.J."/>
            <person name="Barry K."/>
            <person name="Miller A.N."/>
            <person name="Grigoriev I.V."/>
            <person name="Debuchy R."/>
            <person name="Gladieux P."/>
            <person name="Thoren M.H."/>
            <person name="Johannesson H."/>
        </authorList>
    </citation>
    <scope>NUCLEOTIDE SEQUENCE</scope>
    <source>
        <strain evidence="2">CBS 955.72</strain>
    </source>
</reference>
<feature type="signal peptide" evidence="1">
    <location>
        <begin position="1"/>
        <end position="31"/>
    </location>
</feature>
<evidence type="ECO:0000313" key="2">
    <source>
        <dbReference type="EMBL" id="KAK3346113.1"/>
    </source>
</evidence>
<accession>A0AAJ0MAB7</accession>
<evidence type="ECO:0000256" key="1">
    <source>
        <dbReference type="SAM" id="SignalP"/>
    </source>
</evidence>
<organism evidence="2 3">
    <name type="scientific">Lasiosphaeria hispida</name>
    <dbReference type="NCBI Taxonomy" id="260671"/>
    <lineage>
        <taxon>Eukaryota</taxon>
        <taxon>Fungi</taxon>
        <taxon>Dikarya</taxon>
        <taxon>Ascomycota</taxon>
        <taxon>Pezizomycotina</taxon>
        <taxon>Sordariomycetes</taxon>
        <taxon>Sordariomycetidae</taxon>
        <taxon>Sordariales</taxon>
        <taxon>Lasiosphaeriaceae</taxon>
        <taxon>Lasiosphaeria</taxon>
    </lineage>
</organism>
<feature type="chain" id="PRO_5042511867" description="Secreted protein" evidence="1">
    <location>
        <begin position="32"/>
        <end position="115"/>
    </location>
</feature>
<dbReference type="EMBL" id="JAUIQD010000006">
    <property type="protein sequence ID" value="KAK3346113.1"/>
    <property type="molecule type" value="Genomic_DNA"/>
</dbReference>
<dbReference type="AlphaFoldDB" id="A0AAJ0MAB7"/>
<protein>
    <recommendedName>
        <fullName evidence="4">Secreted protein</fullName>
    </recommendedName>
</protein>
<dbReference type="Proteomes" id="UP001275084">
    <property type="component" value="Unassembled WGS sequence"/>
</dbReference>
<keyword evidence="3" id="KW-1185">Reference proteome</keyword>
<gene>
    <name evidence="2" type="ORF">B0T25DRAFT_268988</name>
</gene>
<keyword evidence="1" id="KW-0732">Signal</keyword>
<evidence type="ECO:0000313" key="3">
    <source>
        <dbReference type="Proteomes" id="UP001275084"/>
    </source>
</evidence>
<evidence type="ECO:0008006" key="4">
    <source>
        <dbReference type="Google" id="ProtNLM"/>
    </source>
</evidence>
<reference evidence="2" key="1">
    <citation type="journal article" date="2023" name="Mol. Phylogenet. Evol.">
        <title>Genome-scale phylogeny and comparative genomics of the fungal order Sordariales.</title>
        <authorList>
            <person name="Hensen N."/>
            <person name="Bonometti L."/>
            <person name="Westerberg I."/>
            <person name="Brannstrom I.O."/>
            <person name="Guillou S."/>
            <person name="Cros-Aarteil S."/>
            <person name="Calhoun S."/>
            <person name="Haridas S."/>
            <person name="Kuo A."/>
            <person name="Mondo S."/>
            <person name="Pangilinan J."/>
            <person name="Riley R."/>
            <person name="LaButti K."/>
            <person name="Andreopoulos B."/>
            <person name="Lipzen A."/>
            <person name="Chen C."/>
            <person name="Yan M."/>
            <person name="Daum C."/>
            <person name="Ng V."/>
            <person name="Clum A."/>
            <person name="Steindorff A."/>
            <person name="Ohm R.A."/>
            <person name="Martin F."/>
            <person name="Silar P."/>
            <person name="Natvig D.O."/>
            <person name="Lalanne C."/>
            <person name="Gautier V."/>
            <person name="Ament-Velasquez S.L."/>
            <person name="Kruys A."/>
            <person name="Hutchinson M.I."/>
            <person name="Powell A.J."/>
            <person name="Barry K."/>
            <person name="Miller A.N."/>
            <person name="Grigoriev I.V."/>
            <person name="Debuchy R."/>
            <person name="Gladieux P."/>
            <person name="Hiltunen Thoren M."/>
            <person name="Johannesson H."/>
        </authorList>
    </citation>
    <scope>NUCLEOTIDE SEQUENCE</scope>
    <source>
        <strain evidence="2">CBS 955.72</strain>
    </source>
</reference>
<proteinExistence type="predicted"/>
<sequence length="115" mass="13337">MTIHFRIVAFIGRGRLWIWEILAFLVDVCVSCWVELCVEGGSSADDARGMYGVIDVAGHEFPRSGWFLWSQWVKVQVEYVLVLFRPPSFLVERSRKKNRRTLTNMMLYVPLVGVK</sequence>